<keyword evidence="3" id="KW-1185">Reference proteome</keyword>
<organism evidence="2 3">
    <name type="scientific">Branchiibius hedensis</name>
    <dbReference type="NCBI Taxonomy" id="672460"/>
    <lineage>
        <taxon>Bacteria</taxon>
        <taxon>Bacillati</taxon>
        <taxon>Actinomycetota</taxon>
        <taxon>Actinomycetes</taxon>
        <taxon>Micrococcales</taxon>
        <taxon>Dermacoccaceae</taxon>
        <taxon>Branchiibius</taxon>
    </lineage>
</organism>
<feature type="compositionally biased region" description="Basic residues" evidence="1">
    <location>
        <begin position="208"/>
        <end position="223"/>
    </location>
</feature>
<dbReference type="EMBL" id="UESZ01000002">
    <property type="protein sequence ID" value="SSA58938.1"/>
    <property type="molecule type" value="Genomic_DNA"/>
</dbReference>
<reference evidence="3" key="1">
    <citation type="submission" date="2016-10" db="EMBL/GenBank/DDBJ databases">
        <authorList>
            <person name="Varghese N."/>
            <person name="Submissions S."/>
        </authorList>
    </citation>
    <scope>NUCLEOTIDE SEQUENCE [LARGE SCALE GENOMIC DNA]</scope>
    <source>
        <strain evidence="3">DSM 22951</strain>
    </source>
</reference>
<dbReference type="Proteomes" id="UP000250028">
    <property type="component" value="Unassembled WGS sequence"/>
</dbReference>
<protein>
    <recommendedName>
        <fullName evidence="4">PKD domain-containing protein</fullName>
    </recommendedName>
</protein>
<evidence type="ECO:0000313" key="2">
    <source>
        <dbReference type="EMBL" id="SSA58938.1"/>
    </source>
</evidence>
<evidence type="ECO:0008006" key="4">
    <source>
        <dbReference type="Google" id="ProtNLM"/>
    </source>
</evidence>
<evidence type="ECO:0000256" key="1">
    <source>
        <dbReference type="SAM" id="MobiDB-lite"/>
    </source>
</evidence>
<accession>A0A2Y9BML4</accession>
<name>A0A2Y9BML4_9MICO</name>
<evidence type="ECO:0000313" key="3">
    <source>
        <dbReference type="Proteomes" id="UP000250028"/>
    </source>
</evidence>
<proteinExistence type="predicted"/>
<feature type="region of interest" description="Disordered" evidence="1">
    <location>
        <begin position="136"/>
        <end position="258"/>
    </location>
</feature>
<feature type="compositionally biased region" description="Polar residues" evidence="1">
    <location>
        <begin position="192"/>
        <end position="207"/>
    </location>
</feature>
<dbReference type="AlphaFoldDB" id="A0A2Y9BML4"/>
<feature type="compositionally biased region" description="Polar residues" evidence="1">
    <location>
        <begin position="136"/>
        <end position="152"/>
    </location>
</feature>
<sequence>MEGHTDGAIYDCLGWRFGRSLATMTLKYWAATAPAVAPPPDPRVLAQQAIRAMNLQAVAMGWLLNLLPVLSDWWDAELDVGQAAAPNTWGPITKSASAQGYTVTATATVSDVVWDMGDGQTVTCQQGTPYVMSYGKQKSPTCGHTYTRQGLTPSPRRRTGSSTGPELARPERSRWTSIAGPRSRSARRKCSPSEQHPTTYRLNQGRQHGNRTNRRAAKRSPSRSRKEASRGEQGIETSDSVTPPPKMRRRPLLSRPPLRRSAWARCSPCWPSRR</sequence>
<gene>
    <name evidence="2" type="ORF">SAMN04489750_3741</name>
</gene>